<dbReference type="Proteomes" id="UP000737018">
    <property type="component" value="Unassembled WGS sequence"/>
</dbReference>
<comment type="caution">
    <text evidence="1">The sequence shown here is derived from an EMBL/GenBank/DDBJ whole genome shotgun (WGS) entry which is preliminary data.</text>
</comment>
<evidence type="ECO:0000313" key="2">
    <source>
        <dbReference type="Proteomes" id="UP000737018"/>
    </source>
</evidence>
<organism evidence="1 2">
    <name type="scientific">Castanea mollissima</name>
    <name type="common">Chinese chestnut</name>
    <dbReference type="NCBI Taxonomy" id="60419"/>
    <lineage>
        <taxon>Eukaryota</taxon>
        <taxon>Viridiplantae</taxon>
        <taxon>Streptophyta</taxon>
        <taxon>Embryophyta</taxon>
        <taxon>Tracheophyta</taxon>
        <taxon>Spermatophyta</taxon>
        <taxon>Magnoliopsida</taxon>
        <taxon>eudicotyledons</taxon>
        <taxon>Gunneridae</taxon>
        <taxon>Pentapetalae</taxon>
        <taxon>rosids</taxon>
        <taxon>fabids</taxon>
        <taxon>Fagales</taxon>
        <taxon>Fagaceae</taxon>
        <taxon>Castanea</taxon>
    </lineage>
</organism>
<accession>A0A8J4RXF8</accession>
<protein>
    <submittedName>
        <fullName evidence="1">Uncharacterized protein</fullName>
    </submittedName>
</protein>
<keyword evidence="2" id="KW-1185">Reference proteome</keyword>
<name>A0A8J4RXF8_9ROSI</name>
<proteinExistence type="predicted"/>
<gene>
    <name evidence="1" type="ORF">CMV_001601</name>
</gene>
<dbReference type="AlphaFoldDB" id="A0A8J4RXF8"/>
<reference evidence="1" key="1">
    <citation type="submission" date="2020-03" db="EMBL/GenBank/DDBJ databases">
        <title>Castanea mollissima Vanexum genome sequencing.</title>
        <authorList>
            <person name="Staton M."/>
        </authorList>
    </citation>
    <scope>NUCLEOTIDE SEQUENCE</scope>
    <source>
        <tissue evidence="1">Leaf</tissue>
    </source>
</reference>
<sequence>MSNEEALRLFSLTCFDSEHTPKETVGVGLRRKRCGSKVDGSDRRLGGGSLGLGSVTLRPAAWGLGLGSALAGDVEAGGGVGRRL</sequence>
<evidence type="ECO:0000313" key="1">
    <source>
        <dbReference type="EMBL" id="KAF3975138.1"/>
    </source>
</evidence>
<dbReference type="EMBL" id="JRKL02000104">
    <property type="protein sequence ID" value="KAF3975138.1"/>
    <property type="molecule type" value="Genomic_DNA"/>
</dbReference>